<dbReference type="SUPFAM" id="SSF54189">
    <property type="entry name" value="Ribosomal proteins S24e, L23 and L15e"/>
    <property type="match status" value="1"/>
</dbReference>
<proteinExistence type="inferred from homology"/>
<protein>
    <recommendedName>
        <fullName evidence="6">Large ribosomal subunit protein uL23</fullName>
    </recommendedName>
</protein>
<keyword evidence="9" id="KW-1185">Reference proteome</keyword>
<accession>D1CFC8</accession>
<dbReference type="PANTHER" id="PTHR11620">
    <property type="entry name" value="60S RIBOSOMAL PROTEIN L23A"/>
    <property type="match status" value="1"/>
</dbReference>
<dbReference type="STRING" id="525904.Tter_0717"/>
<dbReference type="GO" id="GO:0005840">
    <property type="term" value="C:ribosome"/>
    <property type="evidence" value="ECO:0007669"/>
    <property type="project" value="UniProtKB-KW"/>
</dbReference>
<dbReference type="GO" id="GO:1990904">
    <property type="term" value="C:ribonucleoprotein complex"/>
    <property type="evidence" value="ECO:0007669"/>
    <property type="project" value="UniProtKB-KW"/>
</dbReference>
<dbReference type="PROSITE" id="PS00050">
    <property type="entry name" value="RIBOSOMAL_L23"/>
    <property type="match status" value="1"/>
</dbReference>
<dbReference type="InterPro" id="IPR012678">
    <property type="entry name" value="Ribosomal_uL23/eL15/eS24_sf"/>
</dbReference>
<dbReference type="HOGENOM" id="CLU_037562_3_2_0"/>
<keyword evidence="2 6" id="KW-0699">rRNA-binding</keyword>
<evidence type="ECO:0000256" key="6">
    <source>
        <dbReference type="HAMAP-Rule" id="MF_01369"/>
    </source>
</evidence>
<dbReference type="EMBL" id="CP001825">
    <property type="protein sequence ID" value="ACZ41634.1"/>
    <property type="molecule type" value="Genomic_DNA"/>
</dbReference>
<dbReference type="RefSeq" id="WP_012874669.1">
    <property type="nucleotide sequence ID" value="NC_013525.1"/>
</dbReference>
<organism evidence="8 9">
    <name type="scientific">Thermobaculum terrenum (strain ATCC BAA-798 / CCMEE 7001 / YNP1)</name>
    <dbReference type="NCBI Taxonomy" id="525904"/>
    <lineage>
        <taxon>Bacteria</taxon>
        <taxon>Bacillati</taxon>
        <taxon>Chloroflexota</taxon>
        <taxon>Chloroflexia</taxon>
        <taxon>Candidatus Thermobaculales</taxon>
        <taxon>Candidatus Thermobaculaceae</taxon>
        <taxon>Thermobaculum</taxon>
    </lineage>
</organism>
<evidence type="ECO:0000313" key="8">
    <source>
        <dbReference type="EMBL" id="ACZ41634.1"/>
    </source>
</evidence>
<dbReference type="GO" id="GO:0006412">
    <property type="term" value="P:translation"/>
    <property type="evidence" value="ECO:0007669"/>
    <property type="project" value="UniProtKB-UniRule"/>
</dbReference>
<dbReference type="NCBIfam" id="NF004363">
    <property type="entry name" value="PRK05738.2-4"/>
    <property type="match status" value="1"/>
</dbReference>
<dbReference type="GO" id="GO:0003735">
    <property type="term" value="F:structural constituent of ribosome"/>
    <property type="evidence" value="ECO:0007669"/>
    <property type="project" value="InterPro"/>
</dbReference>
<dbReference type="KEGG" id="ttr:Tter_0717"/>
<evidence type="ECO:0000256" key="4">
    <source>
        <dbReference type="ARBA" id="ARBA00022980"/>
    </source>
</evidence>
<evidence type="ECO:0000256" key="7">
    <source>
        <dbReference type="RuleBase" id="RU003934"/>
    </source>
</evidence>
<sequence length="99" mass="11196">MNAYDVIKRPVITEKNTFLMDQGQYTFEVDPKSTKHDVKAAVEEIFKVNVLAVNTINVPSKVKLKRRRGGRPIVGRTSSWKKAIVKLAPGQRIEIFEGV</sequence>
<evidence type="ECO:0000256" key="3">
    <source>
        <dbReference type="ARBA" id="ARBA00022884"/>
    </source>
</evidence>
<dbReference type="Pfam" id="PF00276">
    <property type="entry name" value="Ribosomal_L23"/>
    <property type="match status" value="1"/>
</dbReference>
<dbReference type="HAMAP" id="MF_01369_B">
    <property type="entry name" value="Ribosomal_uL23_B"/>
    <property type="match status" value="1"/>
</dbReference>
<dbReference type="InterPro" id="IPR013025">
    <property type="entry name" value="Ribosomal_uL23-like"/>
</dbReference>
<dbReference type="AlphaFoldDB" id="D1CFC8"/>
<dbReference type="Gene3D" id="3.30.70.330">
    <property type="match status" value="1"/>
</dbReference>
<comment type="similarity">
    <text evidence="1 6 7">Belongs to the universal ribosomal protein uL23 family.</text>
</comment>
<evidence type="ECO:0000256" key="1">
    <source>
        <dbReference type="ARBA" id="ARBA00006700"/>
    </source>
</evidence>
<name>D1CFC8_THET1</name>
<evidence type="ECO:0000313" key="9">
    <source>
        <dbReference type="Proteomes" id="UP000000323"/>
    </source>
</evidence>
<keyword evidence="4 6" id="KW-0689">Ribosomal protein</keyword>
<dbReference type="OrthoDB" id="9793353at2"/>
<dbReference type="InterPro" id="IPR012677">
    <property type="entry name" value="Nucleotide-bd_a/b_plait_sf"/>
</dbReference>
<keyword evidence="3 6" id="KW-0694">RNA-binding</keyword>
<evidence type="ECO:0000256" key="2">
    <source>
        <dbReference type="ARBA" id="ARBA00022730"/>
    </source>
</evidence>
<comment type="function">
    <text evidence="6">One of the early assembly proteins it binds 23S rRNA. One of the proteins that surrounds the polypeptide exit tunnel on the outside of the ribosome. Forms the main docking site for trigger factor binding to the ribosome.</text>
</comment>
<gene>
    <name evidence="6" type="primary">rplW</name>
    <name evidence="8" type="ordered locus">Tter_0717</name>
</gene>
<dbReference type="Proteomes" id="UP000000323">
    <property type="component" value="Chromosome 1"/>
</dbReference>
<reference evidence="9" key="1">
    <citation type="journal article" date="2010" name="Stand. Genomic Sci.">
        <title>Complete genome sequence of 'Thermobaculum terrenum' type strain (YNP1).</title>
        <authorList>
            <person name="Kiss H."/>
            <person name="Cleland D."/>
            <person name="Lapidus A."/>
            <person name="Lucas S."/>
            <person name="Glavina Del Rio T."/>
            <person name="Nolan M."/>
            <person name="Tice H."/>
            <person name="Han C."/>
            <person name="Goodwin L."/>
            <person name="Pitluck S."/>
            <person name="Liolios K."/>
            <person name="Ivanova N."/>
            <person name="Mavromatis K."/>
            <person name="Ovchinnikova G."/>
            <person name="Pati A."/>
            <person name="Chen A."/>
            <person name="Palaniappan K."/>
            <person name="Land M."/>
            <person name="Hauser L."/>
            <person name="Chang Y."/>
            <person name="Jeffries C."/>
            <person name="Lu M."/>
            <person name="Brettin T."/>
            <person name="Detter J."/>
            <person name="Goker M."/>
            <person name="Tindall B."/>
            <person name="Beck B."/>
            <person name="McDermott T."/>
            <person name="Woyke T."/>
            <person name="Bristow J."/>
            <person name="Eisen J."/>
            <person name="Markowitz V."/>
            <person name="Hugenholtz P."/>
            <person name="Kyrpides N."/>
            <person name="Klenk H."/>
            <person name="Cheng J."/>
        </authorList>
    </citation>
    <scope>NUCLEOTIDE SEQUENCE [LARGE SCALE GENOMIC DNA]</scope>
    <source>
        <strain evidence="9">ATCC BAA-798 / YNP1</strain>
    </source>
</reference>
<dbReference type="FunFam" id="3.30.70.330:FF:000001">
    <property type="entry name" value="50S ribosomal protein L23"/>
    <property type="match status" value="1"/>
</dbReference>
<dbReference type="GO" id="GO:0019843">
    <property type="term" value="F:rRNA binding"/>
    <property type="evidence" value="ECO:0007669"/>
    <property type="project" value="UniProtKB-UniRule"/>
</dbReference>
<comment type="subunit">
    <text evidence="6">Part of the 50S ribosomal subunit. Contacts protein L29, and trigger factor when it is bound to the ribosome.</text>
</comment>
<evidence type="ECO:0000256" key="5">
    <source>
        <dbReference type="ARBA" id="ARBA00023274"/>
    </source>
</evidence>
<keyword evidence="5 6" id="KW-0687">Ribonucleoprotein</keyword>
<dbReference type="InterPro" id="IPR001014">
    <property type="entry name" value="Ribosomal_uL23_CS"/>
</dbReference>
<dbReference type="eggNOG" id="COG0089">
    <property type="taxonomic scope" value="Bacteria"/>
</dbReference>